<dbReference type="PROSITE" id="PS51819">
    <property type="entry name" value="VOC"/>
    <property type="match status" value="1"/>
</dbReference>
<keyword evidence="3" id="KW-1185">Reference proteome</keyword>
<dbReference type="SUPFAM" id="SSF54593">
    <property type="entry name" value="Glyoxalase/Bleomycin resistance protein/Dihydroxybiphenyl dioxygenase"/>
    <property type="match status" value="1"/>
</dbReference>
<proteinExistence type="predicted"/>
<evidence type="ECO:0000259" key="1">
    <source>
        <dbReference type="PROSITE" id="PS51819"/>
    </source>
</evidence>
<sequence length="135" mass="14942">MHHEEAAPMTVQLNHTIVAARDKKESATFLAGILGLEVSPQYGPFVPVEIPNGVTLDYLDSPGAITPQHYAFLVSEDEFDTIFGRIREAGLTYWADPYHRRPGEINRNDGGRGTYFEDPNGHNLEILTRPYGSGG</sequence>
<dbReference type="CDD" id="cd08351">
    <property type="entry name" value="ChaP_like"/>
    <property type="match status" value="1"/>
</dbReference>
<dbReference type="EMBL" id="BAABCE010000010">
    <property type="protein sequence ID" value="GAA3565344.1"/>
    <property type="molecule type" value="Genomic_DNA"/>
</dbReference>
<reference evidence="3" key="1">
    <citation type="journal article" date="2019" name="Int. J. Syst. Evol. Microbiol.">
        <title>The Global Catalogue of Microorganisms (GCM) 10K type strain sequencing project: providing services to taxonomists for standard genome sequencing and annotation.</title>
        <authorList>
            <consortium name="The Broad Institute Genomics Platform"/>
            <consortium name="The Broad Institute Genome Sequencing Center for Infectious Disease"/>
            <person name="Wu L."/>
            <person name="Ma J."/>
        </authorList>
    </citation>
    <scope>NUCLEOTIDE SEQUENCE [LARGE SCALE GENOMIC DNA]</scope>
    <source>
        <strain evidence="3">JCM 17656</strain>
    </source>
</reference>
<dbReference type="InterPro" id="IPR004360">
    <property type="entry name" value="Glyas_Fos-R_dOase_dom"/>
</dbReference>
<comment type="caution">
    <text evidence="2">The sequence shown here is derived from an EMBL/GenBank/DDBJ whole genome shotgun (WGS) entry which is preliminary data.</text>
</comment>
<evidence type="ECO:0000313" key="2">
    <source>
        <dbReference type="EMBL" id="GAA3565344.1"/>
    </source>
</evidence>
<dbReference type="InterPro" id="IPR037523">
    <property type="entry name" value="VOC_core"/>
</dbReference>
<evidence type="ECO:0000313" key="3">
    <source>
        <dbReference type="Proteomes" id="UP001500707"/>
    </source>
</evidence>
<protein>
    <submittedName>
        <fullName evidence="2">VOC family protein</fullName>
    </submittedName>
</protein>
<name>A0ABP6XE08_9ACTN</name>
<dbReference type="Gene3D" id="3.10.180.10">
    <property type="entry name" value="2,3-Dihydroxybiphenyl 1,2-Dioxygenase, domain 1"/>
    <property type="match status" value="1"/>
</dbReference>
<dbReference type="InterPro" id="IPR029068">
    <property type="entry name" value="Glyas_Bleomycin-R_OHBP_Dase"/>
</dbReference>
<dbReference type="Proteomes" id="UP001500707">
    <property type="component" value="Unassembled WGS sequence"/>
</dbReference>
<organism evidence="2 3">
    <name type="scientific">Streptomyces osmaniensis</name>
    <dbReference type="NCBI Taxonomy" id="593134"/>
    <lineage>
        <taxon>Bacteria</taxon>
        <taxon>Bacillati</taxon>
        <taxon>Actinomycetota</taxon>
        <taxon>Actinomycetes</taxon>
        <taxon>Kitasatosporales</taxon>
        <taxon>Streptomycetaceae</taxon>
        <taxon>Streptomyces</taxon>
    </lineage>
</organism>
<accession>A0ABP6XE08</accession>
<dbReference type="Pfam" id="PF00903">
    <property type="entry name" value="Glyoxalase"/>
    <property type="match status" value="1"/>
</dbReference>
<feature type="domain" description="VOC" evidence="1">
    <location>
        <begin position="12"/>
        <end position="129"/>
    </location>
</feature>
<gene>
    <name evidence="2" type="ORF">GCM10022295_54450</name>
</gene>